<name>K0FCP8_NOCB7</name>
<proteinExistence type="predicted"/>
<evidence type="ECO:0000256" key="1">
    <source>
        <dbReference type="SAM" id="MobiDB-lite"/>
    </source>
</evidence>
<dbReference type="AlphaFoldDB" id="K0FCP8"/>
<gene>
    <name evidence="2" type="ORF">O3I_036920</name>
</gene>
<dbReference type="EMBL" id="CP003876">
    <property type="protein sequence ID" value="AFU05331.1"/>
    <property type="molecule type" value="Genomic_DNA"/>
</dbReference>
<organism evidence="2 3">
    <name type="scientific">Nocardia brasiliensis (strain ATCC 700358 / HUJEG-1)</name>
    <dbReference type="NCBI Taxonomy" id="1133849"/>
    <lineage>
        <taxon>Bacteria</taxon>
        <taxon>Bacillati</taxon>
        <taxon>Actinomycetota</taxon>
        <taxon>Actinomycetes</taxon>
        <taxon>Mycobacteriales</taxon>
        <taxon>Nocardiaceae</taxon>
        <taxon>Nocardia</taxon>
    </lineage>
</organism>
<reference evidence="2 3" key="1">
    <citation type="journal article" date="2012" name="J. Bacteriol.">
        <title>Complete genome sequence of Nocardia brasiliensis HUJEG-1.</title>
        <authorList>
            <person name="Vera-Cabrera L."/>
            <person name="Ortiz-Lopez R."/>
            <person name="Elizondo-Gonzalez R."/>
            <person name="Perez-Maya A.A."/>
            <person name="Ocampo-Candiani J."/>
        </authorList>
    </citation>
    <scope>NUCLEOTIDE SEQUENCE [LARGE SCALE GENOMIC DNA]</scope>
    <source>
        <strain evidence="3">ATCC 700358</strain>
    </source>
</reference>
<accession>K0FCP8</accession>
<dbReference type="KEGG" id="nbr:O3I_036920"/>
<dbReference type="HOGENOM" id="CLU_2047239_0_0_11"/>
<protein>
    <submittedName>
        <fullName evidence="2">Uncharacterized protein</fullName>
    </submittedName>
</protein>
<evidence type="ECO:0000313" key="3">
    <source>
        <dbReference type="Proteomes" id="UP000006304"/>
    </source>
</evidence>
<feature type="compositionally biased region" description="Basic residues" evidence="1">
    <location>
        <begin position="96"/>
        <end position="108"/>
    </location>
</feature>
<keyword evidence="3" id="KW-1185">Reference proteome</keyword>
<dbReference type="RefSeq" id="WP_014988180.1">
    <property type="nucleotide sequence ID" value="NC_018681.1"/>
</dbReference>
<sequence>MQFARIEHIALDALVDLEGRLPMVVDRVDIDAHRRVVRGIGHLLRDHLRGAPGTQRDITSAENQQRHLRAFAQPGQRPAIELEADQNSPIAGPDRPRHRDRVRRRIGGHQHGDSFSRPLG</sequence>
<dbReference type="Proteomes" id="UP000006304">
    <property type="component" value="Chromosome"/>
</dbReference>
<evidence type="ECO:0000313" key="2">
    <source>
        <dbReference type="EMBL" id="AFU05331.1"/>
    </source>
</evidence>
<feature type="region of interest" description="Disordered" evidence="1">
    <location>
        <begin position="72"/>
        <end position="120"/>
    </location>
</feature>